<dbReference type="GO" id="GO:0046872">
    <property type="term" value="F:metal ion binding"/>
    <property type="evidence" value="ECO:0007669"/>
    <property type="project" value="UniProtKB-KW"/>
</dbReference>
<keyword evidence="6" id="KW-0408">Iron</keyword>
<evidence type="ECO:0000256" key="7">
    <source>
        <dbReference type="ARBA" id="ARBA00023136"/>
    </source>
</evidence>
<dbReference type="InterPro" id="IPR002326">
    <property type="entry name" value="Cyt_c1"/>
</dbReference>
<dbReference type="GO" id="GO:0009055">
    <property type="term" value="F:electron transfer activity"/>
    <property type="evidence" value="ECO:0007669"/>
    <property type="project" value="InterPro"/>
</dbReference>
<dbReference type="Gene3D" id="1.20.5.100">
    <property type="entry name" value="Cytochrome c1, transmembrane anchor, C-terminal"/>
    <property type="match status" value="1"/>
</dbReference>
<dbReference type="SUPFAM" id="SSF46626">
    <property type="entry name" value="Cytochrome c"/>
    <property type="match status" value="1"/>
</dbReference>
<dbReference type="AlphaFoldDB" id="A0A3B0YCT8"/>
<proteinExistence type="predicted"/>
<keyword evidence="5 8" id="KW-1133">Transmembrane helix</keyword>
<organism evidence="9">
    <name type="scientific">hydrothermal vent metagenome</name>
    <dbReference type="NCBI Taxonomy" id="652676"/>
    <lineage>
        <taxon>unclassified sequences</taxon>
        <taxon>metagenomes</taxon>
        <taxon>ecological metagenomes</taxon>
    </lineage>
</organism>
<dbReference type="PANTHER" id="PTHR10266">
    <property type="entry name" value="CYTOCHROME C1"/>
    <property type="match status" value="1"/>
</dbReference>
<feature type="transmembrane region" description="Helical" evidence="8">
    <location>
        <begin position="219"/>
        <end position="237"/>
    </location>
</feature>
<evidence type="ECO:0000313" key="9">
    <source>
        <dbReference type="EMBL" id="VAW78658.1"/>
    </source>
</evidence>
<dbReference type="PANTHER" id="PTHR10266:SF3">
    <property type="entry name" value="CYTOCHROME C1, HEME PROTEIN, MITOCHONDRIAL"/>
    <property type="match status" value="1"/>
</dbReference>
<keyword evidence="2" id="KW-0349">Heme</keyword>
<keyword evidence="4" id="KW-0479">Metal-binding</keyword>
<evidence type="ECO:0000256" key="1">
    <source>
        <dbReference type="ARBA" id="ARBA00004370"/>
    </source>
</evidence>
<evidence type="ECO:0000256" key="5">
    <source>
        <dbReference type="ARBA" id="ARBA00022989"/>
    </source>
</evidence>
<dbReference type="EMBL" id="UOFM01000274">
    <property type="protein sequence ID" value="VAW78658.1"/>
    <property type="molecule type" value="Genomic_DNA"/>
</dbReference>
<dbReference type="GO" id="GO:0016020">
    <property type="term" value="C:membrane"/>
    <property type="evidence" value="ECO:0007669"/>
    <property type="project" value="UniProtKB-SubCell"/>
</dbReference>
<dbReference type="Pfam" id="PF02167">
    <property type="entry name" value="Cytochrom_C1"/>
    <property type="match status" value="1"/>
</dbReference>
<name>A0A3B0YCT8_9ZZZZ</name>
<accession>A0A3B0YCT8</accession>
<evidence type="ECO:0000256" key="8">
    <source>
        <dbReference type="SAM" id="Phobius"/>
    </source>
</evidence>
<evidence type="ECO:0000256" key="3">
    <source>
        <dbReference type="ARBA" id="ARBA00022692"/>
    </source>
</evidence>
<comment type="subcellular location">
    <subcellularLocation>
        <location evidence="1">Membrane</location>
    </subcellularLocation>
</comment>
<reference evidence="9" key="1">
    <citation type="submission" date="2018-06" db="EMBL/GenBank/DDBJ databases">
        <authorList>
            <person name="Zhirakovskaya E."/>
        </authorList>
    </citation>
    <scope>NUCLEOTIDE SEQUENCE</scope>
</reference>
<keyword evidence="7 8" id="KW-0472">Membrane</keyword>
<keyword evidence="3 8" id="KW-0812">Transmembrane</keyword>
<protein>
    <submittedName>
        <fullName evidence="9">Ubiquinol-cytochrome C reductase, cytochrome C1 subunit</fullName>
    </submittedName>
</protein>
<evidence type="ECO:0000256" key="4">
    <source>
        <dbReference type="ARBA" id="ARBA00022723"/>
    </source>
</evidence>
<gene>
    <name evidence="9" type="ORF">MNBD_GAMMA14-1456</name>
</gene>
<evidence type="ECO:0000256" key="2">
    <source>
        <dbReference type="ARBA" id="ARBA00022617"/>
    </source>
</evidence>
<dbReference type="GO" id="GO:0020037">
    <property type="term" value="F:heme binding"/>
    <property type="evidence" value="ECO:0007669"/>
    <property type="project" value="InterPro"/>
</dbReference>
<sequence>MKKQLLAILLLVSPALALASSGEVHLDKVQINPENKESLQRGARTFVNYCLSCHSAKYQRYNRMARDLGMNEEDVIDNLMFTGDKIGDTMDIALSTKDAEKYFGAPPPDLTLVARVRGVDWLYTYLRTFYLDDSRPFGVNNLVFDKVGMPDVLWQLQGWQKPIYETETDSEGHEHRKVVGLELVEQGSQTPEEFDRTVRDLVNFLAYMAEPIKLERQALGIKVLLFLFVLLIITYLLKKEYWKDIH</sequence>
<dbReference type="InterPro" id="IPR036909">
    <property type="entry name" value="Cyt_c-like_dom_sf"/>
</dbReference>
<dbReference type="Gene3D" id="1.10.760.10">
    <property type="entry name" value="Cytochrome c-like domain"/>
    <property type="match status" value="1"/>
</dbReference>
<evidence type="ECO:0000256" key="6">
    <source>
        <dbReference type="ARBA" id="ARBA00023004"/>
    </source>
</evidence>